<protein>
    <submittedName>
        <fullName evidence="1">Uncharacterized protein</fullName>
    </submittedName>
</protein>
<dbReference type="Proteomes" id="UP000075881">
    <property type="component" value="Unassembled WGS sequence"/>
</dbReference>
<reference evidence="2" key="1">
    <citation type="submission" date="2013-03" db="EMBL/GenBank/DDBJ databases">
        <title>The Genome Sequence of Anopheles christyi ACHKN1017.</title>
        <authorList>
            <consortium name="The Broad Institute Genomics Platform"/>
            <person name="Neafsey D.E."/>
            <person name="Besansky N."/>
            <person name="Walker B."/>
            <person name="Young S.K."/>
            <person name="Zeng Q."/>
            <person name="Gargeya S."/>
            <person name="Fitzgerald M."/>
            <person name="Haas B."/>
            <person name="Abouelleil A."/>
            <person name="Allen A.W."/>
            <person name="Alvarado L."/>
            <person name="Arachchi H.M."/>
            <person name="Berlin A.M."/>
            <person name="Chapman S.B."/>
            <person name="Gainer-Dewar J."/>
            <person name="Goldberg J."/>
            <person name="Griggs A."/>
            <person name="Gujja S."/>
            <person name="Hansen M."/>
            <person name="Howarth C."/>
            <person name="Imamovic A."/>
            <person name="Ireland A."/>
            <person name="Larimer J."/>
            <person name="McCowan C."/>
            <person name="Murphy C."/>
            <person name="Pearson M."/>
            <person name="Poon T.W."/>
            <person name="Priest M."/>
            <person name="Roberts A."/>
            <person name="Saif S."/>
            <person name="Shea T."/>
            <person name="Sisk P."/>
            <person name="Sykes S."/>
            <person name="Wortman J."/>
            <person name="Nusbaum C."/>
            <person name="Birren B."/>
        </authorList>
    </citation>
    <scope>NUCLEOTIDE SEQUENCE [LARGE SCALE GENOMIC DNA]</scope>
    <source>
        <strain evidence="2">ACHKN1017</strain>
    </source>
</reference>
<evidence type="ECO:0000313" key="1">
    <source>
        <dbReference type="EnsemblMetazoa" id="ACHR014267-PA"/>
    </source>
</evidence>
<sequence length="100" mass="11273">MPLNMSGLVAIKRPQYSTTSCCSTAWITSYGCTVEYITFCISEGVIGLSKIVSRWPITPTVICLPFTSSVVMKGEIESTIWRNNELQYRTARQYRNVPAR</sequence>
<keyword evidence="2" id="KW-1185">Reference proteome</keyword>
<accession>A0A182KIJ1</accession>
<organism evidence="1 2">
    <name type="scientific">Anopheles christyi</name>
    <dbReference type="NCBI Taxonomy" id="43041"/>
    <lineage>
        <taxon>Eukaryota</taxon>
        <taxon>Metazoa</taxon>
        <taxon>Ecdysozoa</taxon>
        <taxon>Arthropoda</taxon>
        <taxon>Hexapoda</taxon>
        <taxon>Insecta</taxon>
        <taxon>Pterygota</taxon>
        <taxon>Neoptera</taxon>
        <taxon>Endopterygota</taxon>
        <taxon>Diptera</taxon>
        <taxon>Nematocera</taxon>
        <taxon>Culicoidea</taxon>
        <taxon>Culicidae</taxon>
        <taxon>Anophelinae</taxon>
        <taxon>Anopheles</taxon>
    </lineage>
</organism>
<dbReference type="VEuPathDB" id="VectorBase:ACHR014267"/>
<reference evidence="1" key="2">
    <citation type="submission" date="2020-05" db="UniProtKB">
        <authorList>
            <consortium name="EnsemblMetazoa"/>
        </authorList>
    </citation>
    <scope>IDENTIFICATION</scope>
    <source>
        <strain evidence="1">ACHKN1017</strain>
    </source>
</reference>
<evidence type="ECO:0000313" key="2">
    <source>
        <dbReference type="Proteomes" id="UP000075881"/>
    </source>
</evidence>
<proteinExistence type="predicted"/>
<dbReference type="AlphaFoldDB" id="A0A182KIJ1"/>
<dbReference type="EnsemblMetazoa" id="ACHR014267-RA">
    <property type="protein sequence ID" value="ACHR014267-PA"/>
    <property type="gene ID" value="ACHR014267"/>
</dbReference>
<name>A0A182KIJ1_9DIPT</name>